<protein>
    <recommendedName>
        <fullName evidence="3">Tyr recombinase domain-containing protein</fullName>
    </recommendedName>
</protein>
<gene>
    <name evidence="1" type="ORF">V1633_11430</name>
</gene>
<dbReference type="RefSeq" id="WP_331214230.1">
    <property type="nucleotide sequence ID" value="NZ_JAZGQK010000008.1"/>
</dbReference>
<reference evidence="1 2" key="1">
    <citation type="submission" date="2024-01" db="EMBL/GenBank/DDBJ databases">
        <title>Genome insights into Plantactinospora sonchi sp. nov.</title>
        <authorList>
            <person name="Wang L."/>
        </authorList>
    </citation>
    <scope>NUCLEOTIDE SEQUENCE [LARGE SCALE GENOMIC DNA]</scope>
    <source>
        <strain evidence="1 2">NEAU-QY2</strain>
    </source>
</reference>
<name>A0ABU7RRH6_9ACTN</name>
<organism evidence="1 2">
    <name type="scientific">Plantactinospora sonchi</name>
    <dbReference type="NCBI Taxonomy" id="1544735"/>
    <lineage>
        <taxon>Bacteria</taxon>
        <taxon>Bacillati</taxon>
        <taxon>Actinomycetota</taxon>
        <taxon>Actinomycetes</taxon>
        <taxon>Micromonosporales</taxon>
        <taxon>Micromonosporaceae</taxon>
        <taxon>Plantactinospora</taxon>
    </lineage>
</organism>
<evidence type="ECO:0000313" key="2">
    <source>
        <dbReference type="Proteomes" id="UP001332243"/>
    </source>
</evidence>
<keyword evidence="2" id="KW-1185">Reference proteome</keyword>
<sequence>MTAYTRQMVFTRTRRILLEALESGEAERLGLDRAFVTAMPSPERIITRTRTPFSDEVAQALAAETNLQALAAPHDPADPGLRDAWETIIVTGRRCSEVIKLRLDCLGRYGGLPMLWHDQTKAGNHDAAIRIPEHLHQRLEARQRKTLALFAARHNLLERV</sequence>
<proteinExistence type="predicted"/>
<evidence type="ECO:0008006" key="3">
    <source>
        <dbReference type="Google" id="ProtNLM"/>
    </source>
</evidence>
<dbReference type="Proteomes" id="UP001332243">
    <property type="component" value="Unassembled WGS sequence"/>
</dbReference>
<accession>A0ABU7RRH6</accession>
<dbReference type="InterPro" id="IPR011010">
    <property type="entry name" value="DNA_brk_join_enz"/>
</dbReference>
<dbReference type="SUPFAM" id="SSF56349">
    <property type="entry name" value="DNA breaking-rejoining enzymes"/>
    <property type="match status" value="1"/>
</dbReference>
<comment type="caution">
    <text evidence="1">The sequence shown here is derived from an EMBL/GenBank/DDBJ whole genome shotgun (WGS) entry which is preliminary data.</text>
</comment>
<dbReference type="EMBL" id="JAZGQK010000008">
    <property type="protein sequence ID" value="MEE6259099.1"/>
    <property type="molecule type" value="Genomic_DNA"/>
</dbReference>
<evidence type="ECO:0000313" key="1">
    <source>
        <dbReference type="EMBL" id="MEE6259099.1"/>
    </source>
</evidence>